<proteinExistence type="predicted"/>
<dbReference type="EMBL" id="RDQH01000331">
    <property type="protein sequence ID" value="RXH97500.1"/>
    <property type="molecule type" value="Genomic_DNA"/>
</dbReference>
<name>A0A498JPY0_MALDO</name>
<keyword evidence="2" id="KW-1185">Reference proteome</keyword>
<sequence length="124" mass="13306">MQITRDFSSVKKALLSVSGCLQDNPKVDVDNFGATKLSGGSSHVTSIPAQVNPIAHRGFGPGFNASYNHSRNYSSNLEPENIGSGKGGSSEYNASEYRGIYLDALLATSTDEIVKLFLAKAHRR</sequence>
<comment type="caution">
    <text evidence="1">The sequence shown here is derived from an EMBL/GenBank/DDBJ whole genome shotgun (WGS) entry which is preliminary data.</text>
</comment>
<accession>A0A498JPY0</accession>
<evidence type="ECO:0000313" key="1">
    <source>
        <dbReference type="EMBL" id="RXH97500.1"/>
    </source>
</evidence>
<dbReference type="AlphaFoldDB" id="A0A498JPY0"/>
<reference evidence="1 2" key="1">
    <citation type="submission" date="2018-10" db="EMBL/GenBank/DDBJ databases">
        <title>A high-quality apple genome assembly.</title>
        <authorList>
            <person name="Hu J."/>
        </authorList>
    </citation>
    <scope>NUCLEOTIDE SEQUENCE [LARGE SCALE GENOMIC DNA]</scope>
    <source>
        <strain evidence="2">cv. HFTH1</strain>
        <tissue evidence="1">Young leaf</tissue>
    </source>
</reference>
<organism evidence="1 2">
    <name type="scientific">Malus domestica</name>
    <name type="common">Apple</name>
    <name type="synonym">Pyrus malus</name>
    <dbReference type="NCBI Taxonomy" id="3750"/>
    <lineage>
        <taxon>Eukaryota</taxon>
        <taxon>Viridiplantae</taxon>
        <taxon>Streptophyta</taxon>
        <taxon>Embryophyta</taxon>
        <taxon>Tracheophyta</taxon>
        <taxon>Spermatophyta</taxon>
        <taxon>Magnoliopsida</taxon>
        <taxon>eudicotyledons</taxon>
        <taxon>Gunneridae</taxon>
        <taxon>Pentapetalae</taxon>
        <taxon>rosids</taxon>
        <taxon>fabids</taxon>
        <taxon>Rosales</taxon>
        <taxon>Rosaceae</taxon>
        <taxon>Amygdaloideae</taxon>
        <taxon>Maleae</taxon>
        <taxon>Malus</taxon>
    </lineage>
</organism>
<dbReference type="Proteomes" id="UP000290289">
    <property type="component" value="Chromosome 5"/>
</dbReference>
<evidence type="ECO:0000313" key="2">
    <source>
        <dbReference type="Proteomes" id="UP000290289"/>
    </source>
</evidence>
<dbReference type="STRING" id="3750.A0A498JPY0"/>
<gene>
    <name evidence="1" type="ORF">DVH24_007846</name>
</gene>
<protein>
    <submittedName>
        <fullName evidence="1">Uncharacterized protein</fullName>
    </submittedName>
</protein>